<evidence type="ECO:0000256" key="6">
    <source>
        <dbReference type="SAM" id="Phobius"/>
    </source>
</evidence>
<comment type="subcellular location">
    <subcellularLocation>
        <location evidence="1">Membrane</location>
        <topology evidence="1">Multi-pass membrane protein</topology>
    </subcellularLocation>
</comment>
<feature type="domain" description="Polycystin cation channel PKD1/PKD2" evidence="7">
    <location>
        <begin position="344"/>
        <end position="478"/>
    </location>
</feature>
<proteinExistence type="predicted"/>
<dbReference type="PANTHER" id="PTHR10877:SF183">
    <property type="entry name" value="AT14535P-RELATED"/>
    <property type="match status" value="1"/>
</dbReference>
<accession>A0A2R5G9U9</accession>
<keyword evidence="4 6" id="KW-0472">Membrane</keyword>
<dbReference type="AlphaFoldDB" id="A0A2R5G9U9"/>
<evidence type="ECO:0000256" key="1">
    <source>
        <dbReference type="ARBA" id="ARBA00004141"/>
    </source>
</evidence>
<feature type="compositionally biased region" description="Polar residues" evidence="5">
    <location>
        <begin position="654"/>
        <end position="679"/>
    </location>
</feature>
<evidence type="ECO:0000256" key="2">
    <source>
        <dbReference type="ARBA" id="ARBA00022692"/>
    </source>
</evidence>
<reference evidence="8 9" key="1">
    <citation type="submission" date="2017-12" db="EMBL/GenBank/DDBJ databases">
        <title>Sequencing, de novo assembly and annotation of complete genome of a new Thraustochytrid species, strain FCC1311.</title>
        <authorList>
            <person name="Sedici K."/>
            <person name="Godart F."/>
            <person name="Aiese Cigliano R."/>
            <person name="Sanseverino W."/>
            <person name="Barakat M."/>
            <person name="Ortet P."/>
            <person name="Marechal E."/>
            <person name="Cagnac O."/>
            <person name="Amato A."/>
        </authorList>
    </citation>
    <scope>NUCLEOTIDE SEQUENCE [LARGE SCALE GENOMIC DNA]</scope>
</reference>
<dbReference type="InterPro" id="IPR013122">
    <property type="entry name" value="PKD1_2_channel"/>
</dbReference>
<evidence type="ECO:0000256" key="5">
    <source>
        <dbReference type="SAM" id="MobiDB-lite"/>
    </source>
</evidence>
<feature type="transmembrane region" description="Helical" evidence="6">
    <location>
        <begin position="452"/>
        <end position="474"/>
    </location>
</feature>
<dbReference type="InParanoid" id="A0A2R5G9U9"/>
<dbReference type="Gene3D" id="1.10.287.70">
    <property type="match status" value="1"/>
</dbReference>
<keyword evidence="9" id="KW-1185">Reference proteome</keyword>
<feature type="region of interest" description="Disordered" evidence="5">
    <location>
        <begin position="643"/>
        <end position="679"/>
    </location>
</feature>
<evidence type="ECO:0000256" key="3">
    <source>
        <dbReference type="ARBA" id="ARBA00022989"/>
    </source>
</evidence>
<dbReference type="Proteomes" id="UP000241890">
    <property type="component" value="Unassembled WGS sequence"/>
</dbReference>
<protein>
    <submittedName>
        <fullName evidence="8">Polycystin-2</fullName>
    </submittedName>
</protein>
<gene>
    <name evidence="8" type="ORF">FCC1311_040492</name>
</gene>
<organism evidence="8 9">
    <name type="scientific">Hondaea fermentalgiana</name>
    <dbReference type="NCBI Taxonomy" id="2315210"/>
    <lineage>
        <taxon>Eukaryota</taxon>
        <taxon>Sar</taxon>
        <taxon>Stramenopiles</taxon>
        <taxon>Bigyra</taxon>
        <taxon>Labyrinthulomycetes</taxon>
        <taxon>Thraustochytrida</taxon>
        <taxon>Thraustochytriidae</taxon>
        <taxon>Hondaea</taxon>
    </lineage>
</organism>
<dbReference type="PROSITE" id="PS50096">
    <property type="entry name" value="IQ"/>
    <property type="match status" value="1"/>
</dbReference>
<keyword evidence="2 6" id="KW-0812">Transmembrane</keyword>
<dbReference type="EMBL" id="BEYU01000036">
    <property type="protein sequence ID" value="GBG27826.1"/>
    <property type="molecule type" value="Genomic_DNA"/>
</dbReference>
<feature type="transmembrane region" description="Helical" evidence="6">
    <location>
        <begin position="115"/>
        <end position="136"/>
    </location>
</feature>
<name>A0A2R5G9U9_9STRA</name>
<sequence length="679" mass="76678">MATQATLAVLRKRGAAAGVRVPRALNSKSVVDVQRPTWYPYDGTEVASKFRALGSEKADLSELVKVAVRIQAVFRGFRARKYATKVFHRKVLISKPAFLKVANEIKRLHLGWNHFCIHTVLFALVLCLAYFQFLAYRPSAHSQEYALLRALEDVSTSDGVGFADVSSLAEAKAFVRSMAQIMAHPDPYPVASTKSSASTFVSDTTEAAPEILQNFSLFGVNPFESDSDNVFTAVVDLGLLNLPQEFMDCALSYLFEDVHWVDQATSELCASVVVQNLNAAGRYGYMQACFRTDVTTLVLHLIVLIRFLRFESSSRQFQPFAGSYATTVLLGVREIVQFVQEVTFTMRIYSMLLIFMVIRTVKHLDFHPDTGIISRTLSRSASDILSFLFVYLVVVLSYAFIGLLMYSPYGEAFGSYFEAVTTLLFVSMGEFDATMDIIFSDSIEGDVWISQIFFWTYVFFTTLVLFNILLSIVVESFVSFQESSRASPTISFLQSMYLSSFITLYDVRNYHIPVAVGLAYRICAWKIDFGANDSLGLSLLFHDGVSIEHLTTHPHRYDERLQFLRMHVAGSVPTFALRQELLQAFPESMVERLLWLFRQRTEELRPSDAREEVDMLFSESASQLYIIDQLKQVTNRLDAIAGHQQRRTVRTKEGQSGSISQLYNRDTELTPESSLRSAQ</sequence>
<evidence type="ECO:0000259" key="7">
    <source>
        <dbReference type="Pfam" id="PF08016"/>
    </source>
</evidence>
<dbReference type="Pfam" id="PF08016">
    <property type="entry name" value="PKD_channel"/>
    <property type="match status" value="1"/>
</dbReference>
<evidence type="ECO:0000256" key="4">
    <source>
        <dbReference type="ARBA" id="ARBA00023136"/>
    </source>
</evidence>
<dbReference type="GO" id="GO:0016020">
    <property type="term" value="C:membrane"/>
    <property type="evidence" value="ECO:0007669"/>
    <property type="project" value="UniProtKB-SubCell"/>
</dbReference>
<comment type="caution">
    <text evidence="8">The sequence shown here is derived from an EMBL/GenBank/DDBJ whole genome shotgun (WGS) entry which is preliminary data.</text>
</comment>
<keyword evidence="3 6" id="KW-1133">Transmembrane helix</keyword>
<dbReference type="PANTHER" id="PTHR10877">
    <property type="entry name" value="POLYCYSTIN FAMILY MEMBER"/>
    <property type="match status" value="1"/>
</dbReference>
<dbReference type="CDD" id="cd23767">
    <property type="entry name" value="IQCD"/>
    <property type="match status" value="1"/>
</dbReference>
<evidence type="ECO:0000313" key="9">
    <source>
        <dbReference type="Proteomes" id="UP000241890"/>
    </source>
</evidence>
<evidence type="ECO:0000313" key="8">
    <source>
        <dbReference type="EMBL" id="GBG27826.1"/>
    </source>
</evidence>
<feature type="transmembrane region" description="Helical" evidence="6">
    <location>
        <begin position="384"/>
        <end position="406"/>
    </location>
</feature>
<dbReference type="InterPro" id="IPR051223">
    <property type="entry name" value="Polycystin"/>
</dbReference>